<dbReference type="CDD" id="cd02440">
    <property type="entry name" value="AdoMet_MTases"/>
    <property type="match status" value="1"/>
</dbReference>
<keyword evidence="1" id="KW-0489">Methyltransferase</keyword>
<sequence>MADPHEMLGLNKAYWDAAAAVHGNGRDQTYDLAGLLAGRDTLSAAENAALQEAAPSVEGLDVLHVQCHIGFGTISLARRGAIVTGVDLSPASLDKARDLAGRCGVCPTFVEADANSLPPRLWGSFDLAFASLGVVYFTDEPARWMSSVARCLRPGGHLVLVEFHPLPGMFAVHEPASAWCAYDDAGPHVWDGQLAAYAQAEEGPATGSVMTYRHTVGAVATGAVRAGLRLLSLTETTENDCPGEHGGTRETDGKWRTRIGGRPVPSFFSLVARKDA</sequence>
<reference evidence="1 2" key="1">
    <citation type="submission" date="2018-10" db="EMBL/GenBank/DDBJ databases">
        <title>Isolation of pseudouridimycin from Streptomyces albus DSM 40763.</title>
        <authorList>
            <person name="Rosenqvist P."/>
            <person name="Metsae-Ketelae M."/>
            <person name="Virta P."/>
        </authorList>
    </citation>
    <scope>NUCLEOTIDE SEQUENCE [LARGE SCALE GENOMIC DNA]</scope>
    <source>
        <strain evidence="1 2">DSM 40763</strain>
    </source>
</reference>
<comment type="caution">
    <text evidence="1">The sequence shown here is derived from an EMBL/GenBank/DDBJ whole genome shotgun (WGS) entry which is preliminary data.</text>
</comment>
<organism evidence="1 2">
    <name type="scientific">Streptomyces albus</name>
    <dbReference type="NCBI Taxonomy" id="1888"/>
    <lineage>
        <taxon>Bacteria</taxon>
        <taxon>Bacillati</taxon>
        <taxon>Actinomycetota</taxon>
        <taxon>Actinomycetes</taxon>
        <taxon>Kitasatosporales</taxon>
        <taxon>Streptomycetaceae</taxon>
        <taxon>Streptomyces</taxon>
    </lineage>
</organism>
<dbReference type="InterPro" id="IPR013216">
    <property type="entry name" value="Methyltransf_11"/>
</dbReference>
<name>A0A6C1BXC4_9ACTN</name>
<dbReference type="AlphaFoldDB" id="A0A6C1BXC4"/>
<gene>
    <name evidence="1" type="ORF">D8771_34225</name>
</gene>
<dbReference type="PANTHER" id="PTHR43464:SF82">
    <property type="entry name" value="METHYLTRANSFERASE DOMAIN-CONTAINING PROTEIN"/>
    <property type="match status" value="1"/>
</dbReference>
<dbReference type="GO" id="GO:0008757">
    <property type="term" value="F:S-adenosylmethionine-dependent methyltransferase activity"/>
    <property type="evidence" value="ECO:0007669"/>
    <property type="project" value="InterPro"/>
</dbReference>
<proteinExistence type="predicted"/>
<dbReference type="EMBL" id="RCIY01000120">
    <property type="protein sequence ID" value="TGG74661.1"/>
    <property type="molecule type" value="Genomic_DNA"/>
</dbReference>
<dbReference type="Gene3D" id="3.40.50.150">
    <property type="entry name" value="Vaccinia Virus protein VP39"/>
    <property type="match status" value="1"/>
</dbReference>
<protein>
    <submittedName>
        <fullName evidence="1">Class I SAM-dependent methyltransferase</fullName>
    </submittedName>
</protein>
<accession>A0A6C1BXC4</accession>
<dbReference type="SUPFAM" id="SSF53335">
    <property type="entry name" value="S-adenosyl-L-methionine-dependent methyltransferases"/>
    <property type="match status" value="1"/>
</dbReference>
<dbReference type="RefSeq" id="WP_016467245.1">
    <property type="nucleotide sequence ID" value="NZ_BBQG01000065.1"/>
</dbReference>
<dbReference type="GeneID" id="75185412"/>
<dbReference type="Proteomes" id="UP000298111">
    <property type="component" value="Unassembled WGS sequence"/>
</dbReference>
<dbReference type="PANTHER" id="PTHR43464">
    <property type="entry name" value="METHYLTRANSFERASE"/>
    <property type="match status" value="1"/>
</dbReference>
<keyword evidence="1" id="KW-0808">Transferase</keyword>
<dbReference type="InterPro" id="IPR029063">
    <property type="entry name" value="SAM-dependent_MTases_sf"/>
</dbReference>
<dbReference type="GO" id="GO:0032259">
    <property type="term" value="P:methylation"/>
    <property type="evidence" value="ECO:0007669"/>
    <property type="project" value="UniProtKB-KW"/>
</dbReference>
<dbReference type="Pfam" id="PF08241">
    <property type="entry name" value="Methyltransf_11"/>
    <property type="match status" value="1"/>
</dbReference>
<evidence type="ECO:0000313" key="1">
    <source>
        <dbReference type="EMBL" id="TGG74661.1"/>
    </source>
</evidence>
<evidence type="ECO:0000313" key="2">
    <source>
        <dbReference type="Proteomes" id="UP000298111"/>
    </source>
</evidence>